<reference evidence="3" key="1">
    <citation type="submission" date="2010-08" db="EMBL/GenBank/DDBJ databases">
        <authorList>
            <consortium name="Caenorhabditis japonica Sequencing Consortium"/>
            <person name="Wilson R.K."/>
        </authorList>
    </citation>
    <scope>NUCLEOTIDE SEQUENCE [LARGE SCALE GENOMIC DNA]</scope>
    <source>
        <strain evidence="3">DF5081</strain>
    </source>
</reference>
<keyword evidence="1" id="KW-0732">Signal</keyword>
<keyword evidence="3" id="KW-1185">Reference proteome</keyword>
<sequence>MMIIVMMVLLSVSKTIHSKTVTDPDPEISFESLGLVNDDDVLRNEHFSYPTIIENPGYYNNECLIEQALCHAYLDCLADCDTLLPKWQENVPAHLQKPLINPCATMEMKCYGVTIHQLGHDLGLHRFAF</sequence>
<organism evidence="2 3">
    <name type="scientific">Caenorhabditis japonica</name>
    <dbReference type="NCBI Taxonomy" id="281687"/>
    <lineage>
        <taxon>Eukaryota</taxon>
        <taxon>Metazoa</taxon>
        <taxon>Ecdysozoa</taxon>
        <taxon>Nematoda</taxon>
        <taxon>Chromadorea</taxon>
        <taxon>Rhabditida</taxon>
        <taxon>Rhabditina</taxon>
        <taxon>Rhabditomorpha</taxon>
        <taxon>Rhabditoidea</taxon>
        <taxon>Rhabditidae</taxon>
        <taxon>Peloderinae</taxon>
        <taxon>Caenorhabditis</taxon>
    </lineage>
</organism>
<reference evidence="2" key="2">
    <citation type="submission" date="2022-06" db="UniProtKB">
        <authorList>
            <consortium name="EnsemblMetazoa"/>
        </authorList>
    </citation>
    <scope>IDENTIFICATION</scope>
    <source>
        <strain evidence="2">DF5081</strain>
    </source>
</reference>
<feature type="chain" id="PRO_5035728853" evidence="1">
    <location>
        <begin position="19"/>
        <end position="129"/>
    </location>
</feature>
<dbReference type="EnsemblMetazoa" id="CJA32499.1">
    <property type="protein sequence ID" value="CJA32499.1"/>
    <property type="gene ID" value="WBGene00208346"/>
</dbReference>
<accession>A0A8R1EFD9</accession>
<dbReference type="Proteomes" id="UP000005237">
    <property type="component" value="Unassembled WGS sequence"/>
</dbReference>
<proteinExistence type="predicted"/>
<protein>
    <submittedName>
        <fullName evidence="2">Uncharacterized protein</fullName>
    </submittedName>
</protein>
<evidence type="ECO:0000313" key="2">
    <source>
        <dbReference type="EnsemblMetazoa" id="CJA32499.1"/>
    </source>
</evidence>
<evidence type="ECO:0000256" key="1">
    <source>
        <dbReference type="SAM" id="SignalP"/>
    </source>
</evidence>
<name>A0A8R1EFD9_CAEJA</name>
<feature type="signal peptide" evidence="1">
    <location>
        <begin position="1"/>
        <end position="18"/>
    </location>
</feature>
<dbReference type="AlphaFoldDB" id="A0A8R1EFD9"/>
<evidence type="ECO:0000313" key="3">
    <source>
        <dbReference type="Proteomes" id="UP000005237"/>
    </source>
</evidence>